<dbReference type="AlphaFoldDB" id="A0AAJ0H9J4"/>
<evidence type="ECO:0000313" key="2">
    <source>
        <dbReference type="Proteomes" id="UP001275084"/>
    </source>
</evidence>
<dbReference type="EMBL" id="JAUIQD010000007">
    <property type="protein sequence ID" value="KAK3344214.1"/>
    <property type="molecule type" value="Genomic_DNA"/>
</dbReference>
<keyword evidence="2" id="KW-1185">Reference proteome</keyword>
<evidence type="ECO:0000313" key="1">
    <source>
        <dbReference type="EMBL" id="KAK3344214.1"/>
    </source>
</evidence>
<name>A0AAJ0H9J4_9PEZI</name>
<dbReference type="Proteomes" id="UP001275084">
    <property type="component" value="Unassembled WGS sequence"/>
</dbReference>
<reference evidence="1" key="2">
    <citation type="submission" date="2023-06" db="EMBL/GenBank/DDBJ databases">
        <authorList>
            <consortium name="Lawrence Berkeley National Laboratory"/>
            <person name="Haridas S."/>
            <person name="Hensen N."/>
            <person name="Bonometti L."/>
            <person name="Westerberg I."/>
            <person name="Brannstrom I.O."/>
            <person name="Guillou S."/>
            <person name="Cros-Aarteil S."/>
            <person name="Calhoun S."/>
            <person name="Kuo A."/>
            <person name="Mondo S."/>
            <person name="Pangilinan J."/>
            <person name="Riley R."/>
            <person name="Labutti K."/>
            <person name="Andreopoulos B."/>
            <person name="Lipzen A."/>
            <person name="Chen C."/>
            <person name="Yanf M."/>
            <person name="Daum C."/>
            <person name="Ng V."/>
            <person name="Clum A."/>
            <person name="Steindorff A."/>
            <person name="Ohm R."/>
            <person name="Martin F."/>
            <person name="Silar P."/>
            <person name="Natvig D."/>
            <person name="Lalanne C."/>
            <person name="Gautier V."/>
            <person name="Ament-Velasquez S.L."/>
            <person name="Kruys A."/>
            <person name="Hutchinson M.I."/>
            <person name="Powell A.J."/>
            <person name="Barry K."/>
            <person name="Miller A.N."/>
            <person name="Grigoriev I.V."/>
            <person name="Debuchy R."/>
            <person name="Gladieux P."/>
            <person name="Thoren M.H."/>
            <person name="Johannesson H."/>
        </authorList>
    </citation>
    <scope>NUCLEOTIDE SEQUENCE</scope>
    <source>
        <strain evidence="1">CBS 955.72</strain>
    </source>
</reference>
<protein>
    <submittedName>
        <fullName evidence="1">Uncharacterized protein</fullName>
    </submittedName>
</protein>
<reference evidence="1" key="1">
    <citation type="journal article" date="2023" name="Mol. Phylogenet. Evol.">
        <title>Genome-scale phylogeny and comparative genomics of the fungal order Sordariales.</title>
        <authorList>
            <person name="Hensen N."/>
            <person name="Bonometti L."/>
            <person name="Westerberg I."/>
            <person name="Brannstrom I.O."/>
            <person name="Guillou S."/>
            <person name="Cros-Aarteil S."/>
            <person name="Calhoun S."/>
            <person name="Haridas S."/>
            <person name="Kuo A."/>
            <person name="Mondo S."/>
            <person name="Pangilinan J."/>
            <person name="Riley R."/>
            <person name="LaButti K."/>
            <person name="Andreopoulos B."/>
            <person name="Lipzen A."/>
            <person name="Chen C."/>
            <person name="Yan M."/>
            <person name="Daum C."/>
            <person name="Ng V."/>
            <person name="Clum A."/>
            <person name="Steindorff A."/>
            <person name="Ohm R.A."/>
            <person name="Martin F."/>
            <person name="Silar P."/>
            <person name="Natvig D.O."/>
            <person name="Lalanne C."/>
            <person name="Gautier V."/>
            <person name="Ament-Velasquez S.L."/>
            <person name="Kruys A."/>
            <person name="Hutchinson M.I."/>
            <person name="Powell A.J."/>
            <person name="Barry K."/>
            <person name="Miller A.N."/>
            <person name="Grigoriev I.V."/>
            <person name="Debuchy R."/>
            <person name="Gladieux P."/>
            <person name="Hiltunen Thoren M."/>
            <person name="Johannesson H."/>
        </authorList>
    </citation>
    <scope>NUCLEOTIDE SEQUENCE</scope>
    <source>
        <strain evidence="1">CBS 955.72</strain>
    </source>
</reference>
<accession>A0AAJ0H9J4</accession>
<sequence length="120" mass="11961">MAATLDATLQRRPSPFPVSLSSAASPAEIGFTIPSDAVGPCSLMVSLPSSVSGGAQINVVALDGPAQGALVGTTTFAAGVEATINSFACRRQACYSLQVATDGGQQGSVAFVEEEGVGSR</sequence>
<comment type="caution">
    <text evidence="1">The sequence shown here is derived from an EMBL/GenBank/DDBJ whole genome shotgun (WGS) entry which is preliminary data.</text>
</comment>
<organism evidence="1 2">
    <name type="scientific">Lasiosphaeria hispida</name>
    <dbReference type="NCBI Taxonomy" id="260671"/>
    <lineage>
        <taxon>Eukaryota</taxon>
        <taxon>Fungi</taxon>
        <taxon>Dikarya</taxon>
        <taxon>Ascomycota</taxon>
        <taxon>Pezizomycotina</taxon>
        <taxon>Sordariomycetes</taxon>
        <taxon>Sordariomycetidae</taxon>
        <taxon>Sordariales</taxon>
        <taxon>Lasiosphaeriaceae</taxon>
        <taxon>Lasiosphaeria</taxon>
    </lineage>
</organism>
<gene>
    <name evidence="1" type="ORF">B0T25DRAFT_573165</name>
</gene>
<proteinExistence type="predicted"/>